<dbReference type="GO" id="GO:0003688">
    <property type="term" value="F:DNA replication origin binding"/>
    <property type="evidence" value="ECO:0007669"/>
    <property type="project" value="TreeGrafter"/>
</dbReference>
<evidence type="ECO:0000313" key="17">
    <source>
        <dbReference type="Proteomes" id="UP000663851"/>
    </source>
</evidence>
<evidence type="ECO:0000256" key="4">
    <source>
        <dbReference type="ARBA" id="ARBA00023125"/>
    </source>
</evidence>
<evidence type="ECO:0000313" key="12">
    <source>
        <dbReference type="EMBL" id="CAF3682155.1"/>
    </source>
</evidence>
<sequence length="551" mass="62427">MPSNETSNVRIILTPIKIVRDSTTGQWSTPKLKSDSLQKVKYNLRVRTPSTPVVSLSSPITKRETNHTPRPLTRASRQISFEKDKDEYEPNQSFSTDEDDDDDGDDDEDDDEDESSSSDDEKIISNNNNNRKSTLVSKGAPATKKIRPSFLPRMNTLTLNDLQNDDDGITSMDISTDVFAQARQRLLPTNLPEAPPCREQESNSIAAFITNKLDAQAGGALYVSGVPGVGKTAIVNKVVRELMLLSSDSDLPQFKYIFLNGMKLNKPEKIYNQLLQAIDENEIDRKRSSKMACKLLSKYFTDRINKKRQPTVLLLDEVDHLYTKNQTILYNMLEWPQQAYSKLIVIAIANTLDLPETMFKKKLQSRLGLNRVIFHPYTFKQLSEIVQARLGSDLSSLFDKDSLDLICRKVSSISGDVRRVLQICSQTLDMAQLDKSSKKVTLEHVQKTFERLYTSTRTICIRNLNPVQRKVLEAIQDELSYGKGREITTINAIYDRLDKNEYSFTDVRRICAQLSACGLLLLDKTSTSIARQSVRLSMPIHLLIFALKNNT</sequence>
<dbReference type="Proteomes" id="UP000663862">
    <property type="component" value="Unassembled WGS sequence"/>
</dbReference>
<organism evidence="13 17">
    <name type="scientific">Rotaria socialis</name>
    <dbReference type="NCBI Taxonomy" id="392032"/>
    <lineage>
        <taxon>Eukaryota</taxon>
        <taxon>Metazoa</taxon>
        <taxon>Spiralia</taxon>
        <taxon>Gnathifera</taxon>
        <taxon>Rotifera</taxon>
        <taxon>Eurotatoria</taxon>
        <taxon>Bdelloidea</taxon>
        <taxon>Philodinida</taxon>
        <taxon>Philodinidae</taxon>
        <taxon>Rotaria</taxon>
    </lineage>
</organism>
<evidence type="ECO:0000256" key="3">
    <source>
        <dbReference type="ARBA" id="ARBA00022705"/>
    </source>
</evidence>
<name>A0A819YVN4_9BILA</name>
<dbReference type="SMART" id="SM00382">
    <property type="entry name" value="AAA"/>
    <property type="match status" value="1"/>
</dbReference>
<evidence type="ECO:0000313" key="10">
    <source>
        <dbReference type="EMBL" id="CAF3175773.1"/>
    </source>
</evidence>
<keyword evidence="6" id="KW-0547">Nucleotide-binding</keyword>
<dbReference type="Proteomes" id="UP000663851">
    <property type="component" value="Unassembled WGS sequence"/>
</dbReference>
<evidence type="ECO:0000313" key="14">
    <source>
        <dbReference type="EMBL" id="CAF4352599.1"/>
    </source>
</evidence>
<dbReference type="EMBL" id="CAJOBR010000344">
    <property type="protein sequence ID" value="CAF4498410.1"/>
    <property type="molecule type" value="Genomic_DNA"/>
</dbReference>
<dbReference type="Gene3D" id="1.10.8.60">
    <property type="match status" value="1"/>
</dbReference>
<dbReference type="EMBL" id="CAJOBP010002395">
    <property type="protein sequence ID" value="CAF4352599.1"/>
    <property type="molecule type" value="Genomic_DNA"/>
</dbReference>
<keyword evidence="3 6" id="KW-0235">DNA replication</keyword>
<evidence type="ECO:0000313" key="18">
    <source>
        <dbReference type="Proteomes" id="UP000663873"/>
    </source>
</evidence>
<keyword evidence="5 6" id="KW-0539">Nucleus</keyword>
<dbReference type="Proteomes" id="UP000663848">
    <property type="component" value="Unassembled WGS sequence"/>
</dbReference>
<proteinExistence type="inferred from homology"/>
<feature type="compositionally biased region" description="Acidic residues" evidence="7">
    <location>
        <begin position="96"/>
        <end position="118"/>
    </location>
</feature>
<evidence type="ECO:0000259" key="8">
    <source>
        <dbReference type="SMART" id="SM00382"/>
    </source>
</evidence>
<comment type="similarity">
    <text evidence="2 6">Belongs to the ORC1 family.</text>
</comment>
<comment type="subcellular location">
    <subcellularLocation>
        <location evidence="1 6">Nucleus</location>
    </subcellularLocation>
</comment>
<evidence type="ECO:0000313" key="9">
    <source>
        <dbReference type="EMBL" id="CAF2978524.1"/>
    </source>
</evidence>
<dbReference type="CDD" id="cd00009">
    <property type="entry name" value="AAA"/>
    <property type="match status" value="1"/>
</dbReference>
<feature type="domain" description="AAA+ ATPase" evidence="8">
    <location>
        <begin position="217"/>
        <end position="379"/>
    </location>
</feature>
<dbReference type="GO" id="GO:0006270">
    <property type="term" value="P:DNA replication initiation"/>
    <property type="evidence" value="ECO:0007669"/>
    <property type="project" value="TreeGrafter"/>
</dbReference>
<dbReference type="InterPro" id="IPR003959">
    <property type="entry name" value="ATPase_AAA_core"/>
</dbReference>
<dbReference type="SUPFAM" id="SSF52540">
    <property type="entry name" value="P-loop containing nucleoside triphosphate hydrolases"/>
    <property type="match status" value="1"/>
</dbReference>
<dbReference type="PANTHER" id="PTHR10763:SF23">
    <property type="entry name" value="ORIGIN RECOGNITION COMPLEX SUBUNIT 1"/>
    <property type="match status" value="1"/>
</dbReference>
<dbReference type="EMBL" id="CAJNXB010000008">
    <property type="protein sequence ID" value="CAF2978524.1"/>
    <property type="molecule type" value="Genomic_DNA"/>
</dbReference>
<dbReference type="GO" id="GO:0005524">
    <property type="term" value="F:ATP binding"/>
    <property type="evidence" value="ECO:0007669"/>
    <property type="project" value="UniProtKB-KW"/>
</dbReference>
<evidence type="ECO:0000313" key="15">
    <source>
        <dbReference type="EMBL" id="CAF4472186.1"/>
    </source>
</evidence>
<dbReference type="Proteomes" id="UP000663873">
    <property type="component" value="Unassembled WGS sequence"/>
</dbReference>
<evidence type="ECO:0000256" key="6">
    <source>
        <dbReference type="RuleBase" id="RU365058"/>
    </source>
</evidence>
<dbReference type="GO" id="GO:0016887">
    <property type="term" value="F:ATP hydrolysis activity"/>
    <property type="evidence" value="ECO:0007669"/>
    <property type="project" value="InterPro"/>
</dbReference>
<dbReference type="EMBL" id="CAJOBO010000201">
    <property type="protein sequence ID" value="CAF4160487.1"/>
    <property type="molecule type" value="Genomic_DNA"/>
</dbReference>
<dbReference type="PANTHER" id="PTHR10763">
    <property type="entry name" value="CELL DIVISION CONTROL PROTEIN 6-RELATED"/>
    <property type="match status" value="1"/>
</dbReference>
<keyword evidence="18" id="KW-1185">Reference proteome</keyword>
<dbReference type="EMBL" id="CAJNYD010000014">
    <property type="protein sequence ID" value="CAF3175773.1"/>
    <property type="molecule type" value="Genomic_DNA"/>
</dbReference>
<keyword evidence="6" id="KW-0067">ATP-binding</keyword>
<dbReference type="EMBL" id="CAJNYT010004690">
    <property type="protein sequence ID" value="CAF3682155.1"/>
    <property type="molecule type" value="Genomic_DNA"/>
</dbReference>
<dbReference type="InterPro" id="IPR027417">
    <property type="entry name" value="P-loop_NTPase"/>
</dbReference>
<keyword evidence="4 6" id="KW-0238">DNA-binding</keyword>
<dbReference type="GO" id="GO:0005664">
    <property type="term" value="C:nuclear origin of replication recognition complex"/>
    <property type="evidence" value="ECO:0007669"/>
    <property type="project" value="TreeGrafter"/>
</dbReference>
<evidence type="ECO:0000313" key="13">
    <source>
        <dbReference type="EMBL" id="CAF4160487.1"/>
    </source>
</evidence>
<dbReference type="AlphaFoldDB" id="A0A819YVN4"/>
<dbReference type="Pfam" id="PF00004">
    <property type="entry name" value="AAA"/>
    <property type="match status" value="1"/>
</dbReference>
<evidence type="ECO:0000256" key="7">
    <source>
        <dbReference type="SAM" id="MobiDB-lite"/>
    </source>
</evidence>
<comment type="function">
    <text evidence="6">Component of the origin recognition complex (ORC) that binds origins of replication. DNA-binding is ATP-dependent, however specific DNA sequences that define origins of replication have not been identified so far. ORC is required to assemble the pre-replication complex necessary to initiate DNA replication.</text>
</comment>
<dbReference type="Proteomes" id="UP000663872">
    <property type="component" value="Unassembled WGS sequence"/>
</dbReference>
<dbReference type="Gene3D" id="3.40.50.300">
    <property type="entry name" value="P-loop containing nucleotide triphosphate hydrolases"/>
    <property type="match status" value="1"/>
</dbReference>
<feature type="compositionally biased region" description="Low complexity" evidence="7">
    <location>
        <begin position="50"/>
        <end position="60"/>
    </location>
</feature>
<evidence type="ECO:0000256" key="1">
    <source>
        <dbReference type="ARBA" id="ARBA00004123"/>
    </source>
</evidence>
<dbReference type="GO" id="GO:0033314">
    <property type="term" value="P:mitotic DNA replication checkpoint signaling"/>
    <property type="evidence" value="ECO:0007669"/>
    <property type="project" value="TreeGrafter"/>
</dbReference>
<dbReference type="Proteomes" id="UP000663869">
    <property type="component" value="Unassembled WGS sequence"/>
</dbReference>
<feature type="region of interest" description="Disordered" evidence="7">
    <location>
        <begin position="50"/>
        <end position="149"/>
    </location>
</feature>
<dbReference type="Proteomes" id="UP000663825">
    <property type="component" value="Unassembled WGS sequence"/>
</dbReference>
<evidence type="ECO:0000313" key="11">
    <source>
        <dbReference type="EMBL" id="CAF3384902.1"/>
    </source>
</evidence>
<dbReference type="InterPro" id="IPR050311">
    <property type="entry name" value="ORC1/CDC6"/>
</dbReference>
<evidence type="ECO:0000256" key="2">
    <source>
        <dbReference type="ARBA" id="ARBA00008398"/>
    </source>
</evidence>
<dbReference type="EMBL" id="CAJOBQ010001267">
    <property type="protein sequence ID" value="CAF4472186.1"/>
    <property type="molecule type" value="Genomic_DNA"/>
</dbReference>
<comment type="caution">
    <text evidence="13">The sequence shown here is derived from an EMBL/GenBank/DDBJ whole genome shotgun (WGS) entry which is preliminary data.</text>
</comment>
<dbReference type="Proteomes" id="UP000663833">
    <property type="component" value="Unassembled WGS sequence"/>
</dbReference>
<comment type="subunit">
    <text evidence="6">ORC is composed of six subunits.</text>
</comment>
<protein>
    <recommendedName>
        <fullName evidence="6">Origin recognition complex subunit 1</fullName>
    </recommendedName>
</protein>
<accession>A0A819YVN4</accession>
<gene>
    <name evidence="11" type="ORF">FME351_LOCUS7600</name>
    <name evidence="12" type="ORF">GRG538_LOCUS27096</name>
    <name evidence="13" type="ORF">HFQ381_LOCUS4934</name>
    <name evidence="10" type="ORF">LUA448_LOCUS666</name>
    <name evidence="16" type="ORF">QYT958_LOCUS4471</name>
    <name evidence="9" type="ORF">TIS948_LOCUS314</name>
    <name evidence="15" type="ORF">TSG867_LOCUS18737</name>
    <name evidence="14" type="ORF">UJA718_LOCUS15894</name>
</gene>
<evidence type="ECO:0000256" key="5">
    <source>
        <dbReference type="ARBA" id="ARBA00023242"/>
    </source>
</evidence>
<dbReference type="InterPro" id="IPR003593">
    <property type="entry name" value="AAA+_ATPase"/>
</dbReference>
<dbReference type="OrthoDB" id="1926878at2759"/>
<reference evidence="13" key="1">
    <citation type="submission" date="2021-02" db="EMBL/GenBank/DDBJ databases">
        <authorList>
            <person name="Nowell W R."/>
        </authorList>
    </citation>
    <scope>NUCLEOTIDE SEQUENCE</scope>
</reference>
<dbReference type="EMBL" id="CAJNYU010000714">
    <property type="protein sequence ID" value="CAF3384902.1"/>
    <property type="molecule type" value="Genomic_DNA"/>
</dbReference>
<evidence type="ECO:0000313" key="16">
    <source>
        <dbReference type="EMBL" id="CAF4498410.1"/>
    </source>
</evidence>